<feature type="region of interest" description="Disordered" evidence="1">
    <location>
        <begin position="67"/>
        <end position="99"/>
    </location>
</feature>
<keyword evidence="3" id="KW-1185">Reference proteome</keyword>
<evidence type="ECO:0000256" key="1">
    <source>
        <dbReference type="SAM" id="MobiDB-lite"/>
    </source>
</evidence>
<proteinExistence type="predicted"/>
<feature type="compositionally biased region" description="Low complexity" evidence="1">
    <location>
        <begin position="78"/>
        <end position="89"/>
    </location>
</feature>
<dbReference type="HOGENOM" id="CLU_074645_0_0_1"/>
<dbReference type="EMBL" id="GL945482">
    <property type="protein sequence ID" value="EGN97203.1"/>
    <property type="molecule type" value="Genomic_DNA"/>
</dbReference>
<feature type="compositionally biased region" description="Pro residues" evidence="1">
    <location>
        <begin position="132"/>
        <end position="147"/>
    </location>
</feature>
<evidence type="ECO:0008006" key="4">
    <source>
        <dbReference type="Google" id="ProtNLM"/>
    </source>
</evidence>
<dbReference type="InParanoid" id="F8Q1Z2"/>
<evidence type="ECO:0000313" key="3">
    <source>
        <dbReference type="Proteomes" id="UP000008063"/>
    </source>
</evidence>
<reference evidence="3" key="1">
    <citation type="journal article" date="2011" name="Science">
        <title>The plant cell wall-decomposing machinery underlies the functional diversity of forest fungi.</title>
        <authorList>
            <person name="Eastwood D.C."/>
            <person name="Floudas D."/>
            <person name="Binder M."/>
            <person name="Majcherczyk A."/>
            <person name="Schneider P."/>
            <person name="Aerts A."/>
            <person name="Asiegbu F.O."/>
            <person name="Baker S.E."/>
            <person name="Barry K."/>
            <person name="Bendiksby M."/>
            <person name="Blumentritt M."/>
            <person name="Coutinho P.M."/>
            <person name="Cullen D."/>
            <person name="de Vries R.P."/>
            <person name="Gathman A."/>
            <person name="Goodell B."/>
            <person name="Henrissat B."/>
            <person name="Ihrmark K."/>
            <person name="Kauserud H."/>
            <person name="Kohler A."/>
            <person name="LaButti K."/>
            <person name="Lapidus A."/>
            <person name="Lavin J.L."/>
            <person name="Lee Y.-H."/>
            <person name="Lindquist E."/>
            <person name="Lilly W."/>
            <person name="Lucas S."/>
            <person name="Morin E."/>
            <person name="Murat C."/>
            <person name="Oguiza J.A."/>
            <person name="Park J."/>
            <person name="Pisabarro A.G."/>
            <person name="Riley R."/>
            <person name="Rosling A."/>
            <person name="Salamov A."/>
            <person name="Schmidt O."/>
            <person name="Schmutz J."/>
            <person name="Skrede I."/>
            <person name="Stenlid J."/>
            <person name="Wiebenga A."/>
            <person name="Xie X."/>
            <person name="Kuees U."/>
            <person name="Hibbett D.S."/>
            <person name="Hoffmeister D."/>
            <person name="Hoegberg N."/>
            <person name="Martin F."/>
            <person name="Grigoriev I.V."/>
            <person name="Watkinson S.C."/>
        </authorList>
    </citation>
    <scope>NUCLEOTIDE SEQUENCE [LARGE SCALE GENOMIC DNA]</scope>
    <source>
        <strain evidence="3">strain S7.3</strain>
    </source>
</reference>
<gene>
    <name evidence="2" type="ORF">SERLA73DRAFT_74910</name>
</gene>
<name>F8Q1Z2_SERL3</name>
<organism evidence="3">
    <name type="scientific">Serpula lacrymans var. lacrymans (strain S7.3)</name>
    <name type="common">Dry rot fungus</name>
    <dbReference type="NCBI Taxonomy" id="936435"/>
    <lineage>
        <taxon>Eukaryota</taxon>
        <taxon>Fungi</taxon>
        <taxon>Dikarya</taxon>
        <taxon>Basidiomycota</taxon>
        <taxon>Agaricomycotina</taxon>
        <taxon>Agaricomycetes</taxon>
        <taxon>Agaricomycetidae</taxon>
        <taxon>Boletales</taxon>
        <taxon>Coniophorineae</taxon>
        <taxon>Serpulaceae</taxon>
        <taxon>Serpula</taxon>
    </lineage>
</organism>
<accession>F8Q1Z2</accession>
<sequence>MSWFSNTFPVTPLALGLEPAHSDTEIEYYEDSSAASSPISELEGLVLAVDDLAFEISQLRQYVALTQNSRTPSPDEATSNLDSNSTTSSQVERDLEEEENVFGFTSNDWMFSEYRNPKPSIEPETPPRQTLPLPPTRPPPPPIPPKPSSMSNPTQLHGKVTLAAEPFEFRGEKEQFIAWRQALQLYLTAYASYFPDEKTKLIYLLSKISDQGTSTVKAWKENVLTKALDATTPGNYPHMANSLDRPN</sequence>
<dbReference type="Proteomes" id="UP000008063">
    <property type="component" value="Unassembled WGS sequence"/>
</dbReference>
<feature type="region of interest" description="Disordered" evidence="1">
    <location>
        <begin position="113"/>
        <end position="155"/>
    </location>
</feature>
<dbReference type="AlphaFoldDB" id="F8Q1Z2"/>
<evidence type="ECO:0000313" key="2">
    <source>
        <dbReference type="EMBL" id="EGN97203.1"/>
    </source>
</evidence>
<protein>
    <recommendedName>
        <fullName evidence="4">Retrotransposon gag domain-containing protein</fullName>
    </recommendedName>
</protein>